<evidence type="ECO:0000256" key="9">
    <source>
        <dbReference type="ARBA" id="ARBA00022692"/>
    </source>
</evidence>
<keyword evidence="18" id="KW-1185">Reference proteome</keyword>
<evidence type="ECO:0000313" key="18">
    <source>
        <dbReference type="Proteomes" id="UP000314982"/>
    </source>
</evidence>
<dbReference type="PROSITE" id="PS00217">
    <property type="entry name" value="SUGAR_TRANSPORT_2"/>
    <property type="match status" value="1"/>
</dbReference>
<evidence type="ECO:0000256" key="10">
    <source>
        <dbReference type="ARBA" id="ARBA00022989"/>
    </source>
</evidence>
<dbReference type="Ensembl" id="ENSHHUT00000044857.1">
    <property type="protein sequence ID" value="ENSHHUP00000043233.1"/>
    <property type="gene ID" value="ENSHHUG00000026556.1"/>
</dbReference>
<feature type="transmembrane region" description="Helical" evidence="15">
    <location>
        <begin position="181"/>
        <end position="201"/>
    </location>
</feature>
<dbReference type="PRINTS" id="PR00171">
    <property type="entry name" value="SUGRTRNSPORT"/>
</dbReference>
<dbReference type="InterPro" id="IPR045263">
    <property type="entry name" value="GLUT"/>
</dbReference>
<feature type="transmembrane region" description="Helical" evidence="15">
    <location>
        <begin position="395"/>
        <end position="418"/>
    </location>
</feature>
<dbReference type="PANTHER" id="PTHR23503">
    <property type="entry name" value="SOLUTE CARRIER FAMILY 2"/>
    <property type="match status" value="1"/>
</dbReference>
<feature type="transmembrane region" description="Helical" evidence="15">
    <location>
        <begin position="297"/>
        <end position="318"/>
    </location>
</feature>
<reference evidence="17" key="2">
    <citation type="submission" date="2025-08" db="UniProtKB">
        <authorList>
            <consortium name="Ensembl"/>
        </authorList>
    </citation>
    <scope>IDENTIFICATION</scope>
</reference>
<feature type="domain" description="Major facilitator superfamily (MFS) profile" evidence="16">
    <location>
        <begin position="40"/>
        <end position="449"/>
    </location>
</feature>
<feature type="region of interest" description="Disordered" evidence="14">
    <location>
        <begin position="1"/>
        <end position="28"/>
    </location>
</feature>
<dbReference type="GO" id="GO:0005353">
    <property type="term" value="F:fructose transmembrane transporter activity"/>
    <property type="evidence" value="ECO:0007669"/>
    <property type="project" value="UniProtKB-ARBA"/>
</dbReference>
<organism evidence="17 18">
    <name type="scientific">Hucho hucho</name>
    <name type="common">huchen</name>
    <dbReference type="NCBI Taxonomy" id="62062"/>
    <lineage>
        <taxon>Eukaryota</taxon>
        <taxon>Metazoa</taxon>
        <taxon>Chordata</taxon>
        <taxon>Craniata</taxon>
        <taxon>Vertebrata</taxon>
        <taxon>Euteleostomi</taxon>
        <taxon>Actinopterygii</taxon>
        <taxon>Neopterygii</taxon>
        <taxon>Teleostei</taxon>
        <taxon>Protacanthopterygii</taxon>
        <taxon>Salmoniformes</taxon>
        <taxon>Salmonidae</taxon>
        <taxon>Salmoninae</taxon>
        <taxon>Hucho</taxon>
    </lineage>
</organism>
<evidence type="ECO:0000256" key="2">
    <source>
        <dbReference type="ARBA" id="ARBA00004135"/>
    </source>
</evidence>
<dbReference type="InterPro" id="IPR003663">
    <property type="entry name" value="Sugar/inositol_transpt"/>
</dbReference>
<accession>A0A4W5MZE9</accession>
<reference evidence="17" key="3">
    <citation type="submission" date="2025-09" db="UniProtKB">
        <authorList>
            <consortium name="Ensembl"/>
        </authorList>
    </citation>
    <scope>IDENTIFICATION</scope>
</reference>
<keyword evidence="10 15" id="KW-1133">Transmembrane helix</keyword>
<dbReference type="Gene3D" id="1.20.1250.20">
    <property type="entry name" value="MFS general substrate transporter like domains"/>
    <property type="match status" value="2"/>
</dbReference>
<evidence type="ECO:0000256" key="13">
    <source>
        <dbReference type="ARBA" id="ARBA00031099"/>
    </source>
</evidence>
<evidence type="ECO:0000256" key="4">
    <source>
        <dbReference type="ARBA" id="ARBA00007004"/>
    </source>
</evidence>
<feature type="transmembrane region" description="Helical" evidence="15">
    <location>
        <begin position="149"/>
        <end position="169"/>
    </location>
</feature>
<keyword evidence="7" id="KW-1003">Cell membrane</keyword>
<feature type="transmembrane region" description="Helical" evidence="15">
    <location>
        <begin position="32"/>
        <end position="51"/>
    </location>
</feature>
<sequence>MEMREQTEDPEPNNMENTEPDHKTSTEKPQRITACLVNAAFFGALGSSYLYGYNLSVVNAPALYIKTFYNKTWMERYGEPIGADLVTMLWSITVSIFAIGGLLGALCVTLLTKLIGRKGTLLLNNVFAVIAALLLALGEKARSFEMLIIGRFVMGVDSGIALSALPMYLGEISPRHMRGSIGQFNSILICLGVFTGQVLGLPEFLGQESRWNFLFAFLALPALLQLCVLPFLPESPRFLLMERRDEAGAEKAFRAFLGKKDVSKELEEVHAESRAQNTLHMASVTELLLNPALRWQVITVVVTMACYQLCGLNAIWYYTNGILRDSGFAENVIPYIVLSTGGIETLAAIVSDQYSWMPYLSFTCILAVIASFCSGPGGIPFVLTGELFEQSYRPAAFMIAGIVNWVANFAVGLLFPFMQESLQTYAFLVFLVVCVLGAVYLYFILPETKNKTFVDISQSFAKINKVPLGDKEIENELAIKAGSKEMEENGKVMSDVEMESSL</sequence>
<feature type="transmembrane region" description="Helical" evidence="15">
    <location>
        <begin position="359"/>
        <end position="383"/>
    </location>
</feature>
<dbReference type="PROSITE" id="PS50850">
    <property type="entry name" value="MFS"/>
    <property type="match status" value="1"/>
</dbReference>
<dbReference type="GO" id="GO:0042383">
    <property type="term" value="C:sarcolemma"/>
    <property type="evidence" value="ECO:0007669"/>
    <property type="project" value="UniProtKB-SubCell"/>
</dbReference>
<evidence type="ECO:0000256" key="3">
    <source>
        <dbReference type="ARBA" id="ARBA00004651"/>
    </source>
</evidence>
<dbReference type="Proteomes" id="UP000314982">
    <property type="component" value="Unassembled WGS sequence"/>
</dbReference>
<dbReference type="InterPro" id="IPR020846">
    <property type="entry name" value="MFS_dom"/>
</dbReference>
<evidence type="ECO:0000256" key="11">
    <source>
        <dbReference type="ARBA" id="ARBA00023136"/>
    </source>
</evidence>
<proteinExistence type="inferred from homology"/>
<dbReference type="AlphaFoldDB" id="A0A4W5MZE9"/>
<dbReference type="CDD" id="cd17432">
    <property type="entry name" value="MFS_GLUT_Class2"/>
    <property type="match status" value="1"/>
</dbReference>
<comment type="catalytic activity">
    <reaction evidence="1">
        <text>D-fructose(out) = D-fructose(in)</text>
        <dbReference type="Rhea" id="RHEA:60372"/>
        <dbReference type="ChEBI" id="CHEBI:37721"/>
    </reaction>
</comment>
<dbReference type="InterPro" id="IPR005828">
    <property type="entry name" value="MFS_sugar_transport-like"/>
</dbReference>
<evidence type="ECO:0000259" key="16">
    <source>
        <dbReference type="PROSITE" id="PS50850"/>
    </source>
</evidence>
<name>A0A4W5MZE9_9TELE</name>
<dbReference type="FunFam" id="1.20.1250.20:FF:001511">
    <property type="entry name" value="Solute carrier family 2, facilitated glucose transporter member 5"/>
    <property type="match status" value="1"/>
</dbReference>
<feature type="transmembrane region" description="Helical" evidence="15">
    <location>
        <begin position="424"/>
        <end position="445"/>
    </location>
</feature>
<evidence type="ECO:0000256" key="8">
    <source>
        <dbReference type="ARBA" id="ARBA00022597"/>
    </source>
</evidence>
<feature type="transmembrane region" description="Helical" evidence="15">
    <location>
        <begin position="88"/>
        <end position="112"/>
    </location>
</feature>
<dbReference type="Pfam" id="PF00083">
    <property type="entry name" value="Sugar_tr"/>
    <property type="match status" value="2"/>
</dbReference>
<reference evidence="18" key="1">
    <citation type="submission" date="2018-06" db="EMBL/GenBank/DDBJ databases">
        <title>Genome assembly of Danube salmon.</title>
        <authorList>
            <person name="Macqueen D.J."/>
            <person name="Gundappa M.K."/>
        </authorList>
    </citation>
    <scope>NUCLEOTIDE SEQUENCE [LARGE SCALE GENOMIC DNA]</scope>
</reference>
<dbReference type="GO" id="GO:1990539">
    <property type="term" value="P:fructose import across plasma membrane"/>
    <property type="evidence" value="ECO:0007669"/>
    <property type="project" value="UniProtKB-ARBA"/>
</dbReference>
<feature type="transmembrane region" description="Helical" evidence="15">
    <location>
        <begin position="213"/>
        <end position="232"/>
    </location>
</feature>
<comment type="subcellular location">
    <subcellularLocation>
        <location evidence="2">Cell membrane</location>
        <location evidence="2">Sarcolemma</location>
    </subcellularLocation>
    <subcellularLocation>
        <location evidence="3">Cell membrane</location>
        <topology evidence="3">Multi-pass membrane protein</topology>
    </subcellularLocation>
</comment>
<keyword evidence="9 15" id="KW-0812">Transmembrane</keyword>
<evidence type="ECO:0000313" key="17">
    <source>
        <dbReference type="Ensembl" id="ENSHHUP00000043233.1"/>
    </source>
</evidence>
<evidence type="ECO:0000256" key="5">
    <source>
        <dbReference type="ARBA" id="ARBA00015973"/>
    </source>
</evidence>
<evidence type="ECO:0000256" key="7">
    <source>
        <dbReference type="ARBA" id="ARBA00022475"/>
    </source>
</evidence>
<keyword evidence="11 15" id="KW-0472">Membrane</keyword>
<dbReference type="PANTHER" id="PTHR23503:SF35">
    <property type="entry name" value="SOLUTE CARRIER FAMILY 2, FACILITATED GLUCOSE TRANSPORTER MEMBER 9"/>
    <property type="match status" value="1"/>
</dbReference>
<evidence type="ECO:0000256" key="12">
    <source>
        <dbReference type="ARBA" id="ARBA00029961"/>
    </source>
</evidence>
<protein>
    <recommendedName>
        <fullName evidence="5">Solute carrier family 2, facilitated glucose transporter member 5</fullName>
    </recommendedName>
    <alternativeName>
        <fullName evidence="13">Fructose transporter</fullName>
    </alternativeName>
    <alternativeName>
        <fullName evidence="12">Glucose transporter type 5, small intestine</fullName>
    </alternativeName>
</protein>
<evidence type="ECO:0000256" key="6">
    <source>
        <dbReference type="ARBA" id="ARBA00022448"/>
    </source>
</evidence>
<dbReference type="SUPFAM" id="SSF103473">
    <property type="entry name" value="MFS general substrate transporter"/>
    <property type="match status" value="1"/>
</dbReference>
<feature type="compositionally biased region" description="Basic and acidic residues" evidence="14">
    <location>
        <begin position="19"/>
        <end position="28"/>
    </location>
</feature>
<comment type="similarity">
    <text evidence="4">Belongs to the major facilitator superfamily. Sugar transporter (TC 2.A.1.1) family. Glucose transporter subfamily.</text>
</comment>
<keyword evidence="8" id="KW-0762">Sugar transport</keyword>
<dbReference type="GeneTree" id="ENSGT00940000159192"/>
<dbReference type="GO" id="GO:0055056">
    <property type="term" value="F:D-glucose transmembrane transporter activity"/>
    <property type="evidence" value="ECO:0007669"/>
    <property type="project" value="TreeGrafter"/>
</dbReference>
<keyword evidence="6" id="KW-0813">Transport</keyword>
<dbReference type="GO" id="GO:0046323">
    <property type="term" value="P:D-glucose import"/>
    <property type="evidence" value="ECO:0007669"/>
    <property type="project" value="TreeGrafter"/>
</dbReference>
<dbReference type="InterPro" id="IPR005829">
    <property type="entry name" value="Sugar_transporter_CS"/>
</dbReference>
<evidence type="ECO:0000256" key="1">
    <source>
        <dbReference type="ARBA" id="ARBA00000590"/>
    </source>
</evidence>
<dbReference type="GO" id="GO:0070837">
    <property type="term" value="P:dehydroascorbic acid transport"/>
    <property type="evidence" value="ECO:0007669"/>
    <property type="project" value="TreeGrafter"/>
</dbReference>
<evidence type="ECO:0000256" key="15">
    <source>
        <dbReference type="SAM" id="Phobius"/>
    </source>
</evidence>
<feature type="transmembrane region" description="Helical" evidence="15">
    <location>
        <begin position="119"/>
        <end position="137"/>
    </location>
</feature>
<dbReference type="InterPro" id="IPR036259">
    <property type="entry name" value="MFS_trans_sf"/>
</dbReference>
<evidence type="ECO:0000256" key="14">
    <source>
        <dbReference type="SAM" id="MobiDB-lite"/>
    </source>
</evidence>